<feature type="transmembrane region" description="Helical" evidence="8">
    <location>
        <begin position="183"/>
        <end position="202"/>
    </location>
</feature>
<evidence type="ECO:0000256" key="2">
    <source>
        <dbReference type="ARBA" id="ARBA00022692"/>
    </source>
</evidence>
<keyword evidence="6" id="KW-0675">Receptor</keyword>
<organism evidence="10 11">
    <name type="scientific">Ridgeia piscesae</name>
    <name type="common">Tubeworm</name>
    <dbReference type="NCBI Taxonomy" id="27915"/>
    <lineage>
        <taxon>Eukaryota</taxon>
        <taxon>Metazoa</taxon>
        <taxon>Spiralia</taxon>
        <taxon>Lophotrochozoa</taxon>
        <taxon>Annelida</taxon>
        <taxon>Polychaeta</taxon>
        <taxon>Sedentaria</taxon>
        <taxon>Canalipalpata</taxon>
        <taxon>Sabellida</taxon>
        <taxon>Siboglinidae</taxon>
        <taxon>Ridgeia</taxon>
    </lineage>
</organism>
<dbReference type="GO" id="GO:0005886">
    <property type="term" value="C:plasma membrane"/>
    <property type="evidence" value="ECO:0007669"/>
    <property type="project" value="TreeGrafter"/>
</dbReference>
<dbReference type="EMBL" id="JAODUO010000865">
    <property type="protein sequence ID" value="KAK2173568.1"/>
    <property type="molecule type" value="Genomic_DNA"/>
</dbReference>
<comment type="subcellular location">
    <subcellularLocation>
        <location evidence="1">Membrane</location>
        <topology evidence="1">Multi-pass membrane protein</topology>
    </subcellularLocation>
</comment>
<feature type="domain" description="G-protein coupled receptors family 1 profile" evidence="9">
    <location>
        <begin position="34"/>
        <end position="301"/>
    </location>
</feature>
<dbReference type="InterPro" id="IPR000276">
    <property type="entry name" value="GPCR_Rhodpsn"/>
</dbReference>
<feature type="transmembrane region" description="Helical" evidence="8">
    <location>
        <begin position="140"/>
        <end position="163"/>
    </location>
</feature>
<reference evidence="10" key="1">
    <citation type="journal article" date="2023" name="Mol. Biol. Evol.">
        <title>Third-Generation Sequencing Reveals the Adaptive Role of the Epigenome in Three Deep-Sea Polychaetes.</title>
        <authorList>
            <person name="Perez M."/>
            <person name="Aroh O."/>
            <person name="Sun Y."/>
            <person name="Lan Y."/>
            <person name="Juniper S.K."/>
            <person name="Young C.R."/>
            <person name="Angers B."/>
            <person name="Qian P.Y."/>
        </authorList>
    </citation>
    <scope>NUCLEOTIDE SEQUENCE</scope>
    <source>
        <strain evidence="10">R07B-5</strain>
    </source>
</reference>
<dbReference type="PROSITE" id="PS50262">
    <property type="entry name" value="G_PROTEIN_RECEP_F1_2"/>
    <property type="match status" value="1"/>
</dbReference>
<accession>A0AAD9KL38</accession>
<evidence type="ECO:0000256" key="3">
    <source>
        <dbReference type="ARBA" id="ARBA00022989"/>
    </source>
</evidence>
<dbReference type="PANTHER" id="PTHR24243:SF233">
    <property type="entry name" value="THYROTROPIN-RELEASING HORMONE RECEPTOR"/>
    <property type="match status" value="1"/>
</dbReference>
<dbReference type="Proteomes" id="UP001209878">
    <property type="component" value="Unassembled WGS sequence"/>
</dbReference>
<evidence type="ECO:0000259" key="9">
    <source>
        <dbReference type="PROSITE" id="PS50262"/>
    </source>
</evidence>
<dbReference type="InterPro" id="IPR017452">
    <property type="entry name" value="GPCR_Rhodpsn_7TM"/>
</dbReference>
<keyword evidence="4" id="KW-0297">G-protein coupled receptor</keyword>
<feature type="transmembrane region" description="Helical" evidence="8">
    <location>
        <begin position="109"/>
        <end position="128"/>
    </location>
</feature>
<comment type="caution">
    <text evidence="10">The sequence shown here is derived from an EMBL/GenBank/DDBJ whole genome shotgun (WGS) entry which is preliminary data.</text>
</comment>
<dbReference type="PANTHER" id="PTHR24243">
    <property type="entry name" value="G-PROTEIN COUPLED RECEPTOR"/>
    <property type="match status" value="1"/>
</dbReference>
<sequence>MATSDVTDAEDMIADYARVTSYVSLTLCVVGVVGNLLAMRVLLQGAWRQVSSSVFLFWLAVADTVVLAGESLDDLAEQLPDYTAADLEHGGNEWRCRLATFVRRTGRLVSSWLVVALAVELALTYERPIRARAVCTRGRAFYVSMAVTLVGVAAAFPLVVITTAADGVCSSKYAVFYALYRRVVLGVAADVAAPLILIVLCLGKCAITYARKDSLAAPPDVIDVNDNAMTSPAKLSLPFNCVVLLAGVFAASTTPAAIIEAVDSADTFNVHLAPAGPYWQIARLLARCVLLANYSLKLYMLMLLYDRFRAAFGKISSCGLIRPPKPYDDGPVEYSPSGVFEMRELTT</sequence>
<evidence type="ECO:0000256" key="7">
    <source>
        <dbReference type="ARBA" id="ARBA00023224"/>
    </source>
</evidence>
<dbReference type="PRINTS" id="PR00237">
    <property type="entry name" value="GPCRRHODOPSN"/>
</dbReference>
<evidence type="ECO:0000256" key="5">
    <source>
        <dbReference type="ARBA" id="ARBA00023136"/>
    </source>
</evidence>
<evidence type="ECO:0000313" key="11">
    <source>
        <dbReference type="Proteomes" id="UP001209878"/>
    </source>
</evidence>
<name>A0AAD9KL38_RIDPI</name>
<keyword evidence="2 8" id="KW-0812">Transmembrane</keyword>
<dbReference type="SUPFAM" id="SSF81321">
    <property type="entry name" value="Family A G protein-coupled receptor-like"/>
    <property type="match status" value="1"/>
</dbReference>
<evidence type="ECO:0000256" key="8">
    <source>
        <dbReference type="SAM" id="Phobius"/>
    </source>
</evidence>
<keyword evidence="3 8" id="KW-1133">Transmembrane helix</keyword>
<gene>
    <name evidence="10" type="ORF">NP493_866g00001</name>
</gene>
<protein>
    <recommendedName>
        <fullName evidence="9">G-protein coupled receptors family 1 profile domain-containing protein</fullName>
    </recommendedName>
</protein>
<keyword evidence="11" id="KW-1185">Reference proteome</keyword>
<dbReference type="Gene3D" id="1.20.1070.10">
    <property type="entry name" value="Rhodopsin 7-helix transmembrane proteins"/>
    <property type="match status" value="1"/>
</dbReference>
<dbReference type="AlphaFoldDB" id="A0AAD9KL38"/>
<dbReference type="GO" id="GO:0004930">
    <property type="term" value="F:G protein-coupled receptor activity"/>
    <property type="evidence" value="ECO:0007669"/>
    <property type="project" value="UniProtKB-KW"/>
</dbReference>
<evidence type="ECO:0000256" key="4">
    <source>
        <dbReference type="ARBA" id="ARBA00023040"/>
    </source>
</evidence>
<evidence type="ECO:0000313" key="10">
    <source>
        <dbReference type="EMBL" id="KAK2173568.1"/>
    </source>
</evidence>
<keyword evidence="5 8" id="KW-0472">Membrane</keyword>
<evidence type="ECO:0000256" key="1">
    <source>
        <dbReference type="ARBA" id="ARBA00004141"/>
    </source>
</evidence>
<evidence type="ECO:0000256" key="6">
    <source>
        <dbReference type="ARBA" id="ARBA00023170"/>
    </source>
</evidence>
<proteinExistence type="predicted"/>
<feature type="transmembrane region" description="Helical" evidence="8">
    <location>
        <begin position="22"/>
        <end position="43"/>
    </location>
</feature>
<keyword evidence="7" id="KW-0807">Transducer</keyword>
<feature type="transmembrane region" description="Helical" evidence="8">
    <location>
        <begin position="284"/>
        <end position="305"/>
    </location>
</feature>
<feature type="transmembrane region" description="Helical" evidence="8">
    <location>
        <begin position="237"/>
        <end position="259"/>
    </location>
</feature>